<comment type="caution">
    <text evidence="2">The sequence shown here is derived from an EMBL/GenBank/DDBJ whole genome shotgun (WGS) entry which is preliminary data.</text>
</comment>
<proteinExistence type="predicted"/>
<gene>
    <name evidence="2" type="ORF">N7496_012699</name>
</gene>
<name>A0A9W9R846_9EURO</name>
<feature type="chain" id="PRO_5040781665" evidence="1">
    <location>
        <begin position="19"/>
        <end position="59"/>
    </location>
</feature>
<feature type="signal peptide" evidence="1">
    <location>
        <begin position="1"/>
        <end position="18"/>
    </location>
</feature>
<dbReference type="Proteomes" id="UP001147782">
    <property type="component" value="Unassembled WGS sequence"/>
</dbReference>
<keyword evidence="3" id="KW-1185">Reference proteome</keyword>
<sequence length="59" mass="6347">MKLTAILAAISLSSIVAAAPVPTESRRGFIPKPMDLIEMMYPHSGIPKLAGKLEKDLNI</sequence>
<dbReference type="EMBL" id="JAPZBS010000010">
    <property type="protein sequence ID" value="KAJ5355487.1"/>
    <property type="molecule type" value="Genomic_DNA"/>
</dbReference>
<evidence type="ECO:0000313" key="2">
    <source>
        <dbReference type="EMBL" id="KAJ5355487.1"/>
    </source>
</evidence>
<reference evidence="2" key="2">
    <citation type="journal article" date="2023" name="IMA Fungus">
        <title>Comparative genomic study of the Penicillium genus elucidates a diverse pangenome and 15 lateral gene transfer events.</title>
        <authorList>
            <person name="Petersen C."/>
            <person name="Sorensen T."/>
            <person name="Nielsen M.R."/>
            <person name="Sondergaard T.E."/>
            <person name="Sorensen J.L."/>
            <person name="Fitzpatrick D.A."/>
            <person name="Frisvad J.C."/>
            <person name="Nielsen K.L."/>
        </authorList>
    </citation>
    <scope>NUCLEOTIDE SEQUENCE</scope>
    <source>
        <strain evidence="2">IBT 29864</strain>
    </source>
</reference>
<evidence type="ECO:0000256" key="1">
    <source>
        <dbReference type="SAM" id="SignalP"/>
    </source>
</evidence>
<reference evidence="2" key="1">
    <citation type="submission" date="2022-11" db="EMBL/GenBank/DDBJ databases">
        <authorList>
            <person name="Petersen C."/>
        </authorList>
    </citation>
    <scope>NUCLEOTIDE SEQUENCE</scope>
    <source>
        <strain evidence="2">IBT 29864</strain>
    </source>
</reference>
<organism evidence="2 3">
    <name type="scientific">Penicillium cataractarum</name>
    <dbReference type="NCBI Taxonomy" id="2100454"/>
    <lineage>
        <taxon>Eukaryota</taxon>
        <taxon>Fungi</taxon>
        <taxon>Dikarya</taxon>
        <taxon>Ascomycota</taxon>
        <taxon>Pezizomycotina</taxon>
        <taxon>Eurotiomycetes</taxon>
        <taxon>Eurotiomycetidae</taxon>
        <taxon>Eurotiales</taxon>
        <taxon>Aspergillaceae</taxon>
        <taxon>Penicillium</taxon>
    </lineage>
</organism>
<dbReference type="RefSeq" id="XP_056549510.1">
    <property type="nucleotide sequence ID" value="XM_056705612.1"/>
</dbReference>
<dbReference type="AlphaFoldDB" id="A0A9W9R846"/>
<accession>A0A9W9R846</accession>
<dbReference type="GeneID" id="81444791"/>
<evidence type="ECO:0000313" key="3">
    <source>
        <dbReference type="Proteomes" id="UP001147782"/>
    </source>
</evidence>
<protein>
    <submittedName>
        <fullName evidence="2">Uncharacterized protein</fullName>
    </submittedName>
</protein>
<keyword evidence="1" id="KW-0732">Signal</keyword>
<dbReference type="OrthoDB" id="4364135at2759"/>